<feature type="compositionally biased region" description="Polar residues" evidence="1">
    <location>
        <begin position="51"/>
        <end position="64"/>
    </location>
</feature>
<evidence type="ECO:0000256" key="1">
    <source>
        <dbReference type="SAM" id="MobiDB-lite"/>
    </source>
</evidence>
<accession>E3MGL5</accession>
<reference evidence="2" key="1">
    <citation type="submission" date="2007-07" db="EMBL/GenBank/DDBJ databases">
        <title>PCAP assembly of the Caenorhabditis remanei genome.</title>
        <authorList>
            <consortium name="The Caenorhabditis remanei Sequencing Consortium"/>
            <person name="Wilson R.K."/>
        </authorList>
    </citation>
    <scope>NUCLEOTIDE SEQUENCE [LARGE SCALE GENOMIC DNA]</scope>
    <source>
        <strain evidence="2">PB4641</strain>
    </source>
</reference>
<evidence type="ECO:0000313" key="2">
    <source>
        <dbReference type="EMBL" id="EFP01787.1"/>
    </source>
</evidence>
<dbReference type="KEGG" id="crq:GCK72_021351"/>
<name>E3MGL5_CAERE</name>
<proteinExistence type="predicted"/>
<sequence>MPSRIITFNDNLAYCNIGDNTPSPPPQQSQEEYEMQLRHQDEMARAGLGGSTTREINYIASQDSVAPEAPQPGPIQEAPNVTGAQKAPEAKDPGNSFWGRQWKLLKSIVCCNCKSSCF</sequence>
<dbReference type="RefSeq" id="XP_003104634.2">
    <property type="nucleotide sequence ID" value="XM_003104586.2"/>
</dbReference>
<keyword evidence="3" id="KW-1185">Reference proteome</keyword>
<feature type="compositionally biased region" description="Basic and acidic residues" evidence="1">
    <location>
        <begin position="35"/>
        <end position="44"/>
    </location>
</feature>
<dbReference type="InParanoid" id="E3MGL5"/>
<dbReference type="Proteomes" id="UP000008281">
    <property type="component" value="Unassembled WGS sequence"/>
</dbReference>
<dbReference type="HOGENOM" id="CLU_150862_0_0_1"/>
<protein>
    <submittedName>
        <fullName evidence="2">Uncharacterized protein</fullName>
    </submittedName>
</protein>
<organism evidence="3">
    <name type="scientific">Caenorhabditis remanei</name>
    <name type="common">Caenorhabditis vulgaris</name>
    <dbReference type="NCBI Taxonomy" id="31234"/>
    <lineage>
        <taxon>Eukaryota</taxon>
        <taxon>Metazoa</taxon>
        <taxon>Ecdysozoa</taxon>
        <taxon>Nematoda</taxon>
        <taxon>Chromadorea</taxon>
        <taxon>Rhabditida</taxon>
        <taxon>Rhabditina</taxon>
        <taxon>Rhabditomorpha</taxon>
        <taxon>Rhabditoidea</taxon>
        <taxon>Rhabditidae</taxon>
        <taxon>Peloderinae</taxon>
        <taxon>Caenorhabditis</taxon>
    </lineage>
</organism>
<dbReference type="EMBL" id="DS268444">
    <property type="protein sequence ID" value="EFP01787.1"/>
    <property type="molecule type" value="Genomic_DNA"/>
</dbReference>
<feature type="region of interest" description="Disordered" evidence="1">
    <location>
        <begin position="15"/>
        <end position="96"/>
    </location>
</feature>
<evidence type="ECO:0000313" key="3">
    <source>
        <dbReference type="Proteomes" id="UP000008281"/>
    </source>
</evidence>
<gene>
    <name evidence="2" type="ORF">CRE_23400</name>
</gene>
<dbReference type="GeneID" id="9808942"/>
<dbReference type="CTD" id="9808942"/>
<dbReference type="AlphaFoldDB" id="E3MGL5"/>